<dbReference type="EMBL" id="CP041407">
    <property type="protein sequence ID" value="QOP46804.1"/>
    <property type="molecule type" value="Genomic_DNA"/>
</dbReference>
<name>A0A7M1BAT1_9BACT</name>
<keyword evidence="2" id="KW-0614">Plasmid</keyword>
<dbReference type="Proteomes" id="UP000593580">
    <property type="component" value="Plasmid unnamed"/>
</dbReference>
<protein>
    <submittedName>
        <fullName evidence="2">WGR domain-containing protein</fullName>
    </submittedName>
</protein>
<reference evidence="2 3" key="1">
    <citation type="submission" date="2019-07" db="EMBL/GenBank/DDBJ databases">
        <title>Sulfurimonas paralvinellae sp. nov., a novel mesophilic, hydrogen- and sulfur-oxidizing chemolithoautotroph within the Epsilonproteo- bacteria isolated from a deep-sea hydrothermal vent polychaete nest, reclassification of Thiomicrospira denitrificans as Sulfurimonas denitrificans comb. nov. and emended description of the genus Sulfurimonas.</title>
        <authorList>
            <person name="Wang S."/>
            <person name="Jiang L."/>
            <person name="Shao Z."/>
        </authorList>
    </citation>
    <scope>NUCLEOTIDE SEQUENCE [LARGE SCALE GENOMIC DNA]</scope>
    <source>
        <strain evidence="2 3">GO25</strain>
        <plasmid evidence="2 3">unnamed</plasmid>
    </source>
</reference>
<sequence length="94" mass="10915">MDPMRSKSFLSSNTTTFLYREVNGKVRYYKIKTYLTLFGEYLLIREWGGIDNKNATGQKQSYFSSLSDLKNTLNKTVHLKSQRGYSQTLNQTIS</sequence>
<keyword evidence="3" id="KW-1185">Reference proteome</keyword>
<dbReference type="InterPro" id="IPR008893">
    <property type="entry name" value="WGR_domain"/>
</dbReference>
<dbReference type="KEGG" id="spal:FM071_10535"/>
<gene>
    <name evidence="2" type="ORF">FM071_10535</name>
</gene>
<proteinExistence type="predicted"/>
<accession>A0A7M1BAT1</accession>
<geneLocation type="plasmid" evidence="2 3">
    <name>unnamed</name>
</geneLocation>
<evidence type="ECO:0000259" key="1">
    <source>
        <dbReference type="Pfam" id="PF05406"/>
    </source>
</evidence>
<dbReference type="Pfam" id="PF05406">
    <property type="entry name" value="WGR"/>
    <property type="match status" value="1"/>
</dbReference>
<evidence type="ECO:0000313" key="3">
    <source>
        <dbReference type="Proteomes" id="UP000593580"/>
    </source>
</evidence>
<dbReference type="SUPFAM" id="SSF142921">
    <property type="entry name" value="WGR domain-like"/>
    <property type="match status" value="1"/>
</dbReference>
<dbReference type="AlphaFoldDB" id="A0A7M1BAT1"/>
<evidence type="ECO:0000313" key="2">
    <source>
        <dbReference type="EMBL" id="QOP46804.1"/>
    </source>
</evidence>
<dbReference type="InterPro" id="IPR036930">
    <property type="entry name" value="WGR_dom_sf"/>
</dbReference>
<feature type="domain" description="WGR" evidence="1">
    <location>
        <begin position="23"/>
        <end position="88"/>
    </location>
</feature>
<organism evidence="2 3">
    <name type="scientific">Sulfurimonas paralvinellae</name>
    <dbReference type="NCBI Taxonomy" id="317658"/>
    <lineage>
        <taxon>Bacteria</taxon>
        <taxon>Pseudomonadati</taxon>
        <taxon>Campylobacterota</taxon>
        <taxon>Epsilonproteobacteria</taxon>
        <taxon>Campylobacterales</taxon>
        <taxon>Sulfurimonadaceae</taxon>
        <taxon>Sulfurimonas</taxon>
    </lineage>
</organism>